<protein>
    <submittedName>
        <fullName evidence="9">RsmF rRNA methyltransferase first C-terminal domain-containing protein</fullName>
    </submittedName>
</protein>
<sequence>MNLPDKYIAKMKGLLKDEYEEYIESFNEERLHGLRVNNLKIDTEEFGKIAPFHLDKIHWISNGYYYAKEDLPSKHPYYYAGLYYLQEPSAMTPAELFGIEPYDKVLDLCAAPGGKSTELGAKLKGTGVLVSNDISASRAKSLLKNIELAGISNSIVLSETPEKLSNYFPEYFDKILIDAPCSGEGMFRKDNSMIKNWSEESVEYYSDIQNGILPFAAEMLKPGGYMMYSTCTFSPSENEKTISKFLDEHEDFELANLPDFDGFDRGKTEWSSSDKYDLSKTVRLWPHKIKGEGHFVALLYKKESETTKIFKKYKMDTREKEYSVFVDFEKEYLNVKFDRSRLQVINEKLYYMPKEIPVLKGLRLLRTGLYMGDIKKNRFEPSQAFACSLTREQFKNIVNLDIMYDNVIRYLKGETLQVEGAKGWNLVCTQNYPLGFAKKANNLLKNKYYPGWRYM</sequence>
<keyword evidence="10" id="KW-1185">Reference proteome</keyword>
<evidence type="ECO:0000256" key="7">
    <source>
        <dbReference type="PROSITE-ProRule" id="PRU01023"/>
    </source>
</evidence>
<proteinExistence type="inferred from homology"/>
<keyword evidence="3 7" id="KW-0489">Methyltransferase</keyword>
<evidence type="ECO:0000256" key="2">
    <source>
        <dbReference type="ARBA" id="ARBA00022490"/>
    </source>
</evidence>
<dbReference type="InterPro" id="IPR027391">
    <property type="entry name" value="Nol1_Nop2_Fmu_2"/>
</dbReference>
<dbReference type="PANTHER" id="PTHR22807">
    <property type="entry name" value="NOP2 YEAST -RELATED NOL1/NOP2/FMU SUN DOMAIN-CONTAINING"/>
    <property type="match status" value="1"/>
</dbReference>
<dbReference type="Gene3D" id="3.30.70.1170">
    <property type="entry name" value="Sun protein, domain 3"/>
    <property type="match status" value="1"/>
</dbReference>
<organism evidence="9 10">
    <name type="scientific">Vallitalea guaymasensis</name>
    <dbReference type="NCBI Taxonomy" id="1185412"/>
    <lineage>
        <taxon>Bacteria</taxon>
        <taxon>Bacillati</taxon>
        <taxon>Bacillota</taxon>
        <taxon>Clostridia</taxon>
        <taxon>Lachnospirales</taxon>
        <taxon>Vallitaleaceae</taxon>
        <taxon>Vallitalea</taxon>
    </lineage>
</organism>
<evidence type="ECO:0000259" key="8">
    <source>
        <dbReference type="PROSITE" id="PS51686"/>
    </source>
</evidence>
<dbReference type="InterPro" id="IPR018314">
    <property type="entry name" value="RsmB/NOL1/NOP2-like_CS"/>
</dbReference>
<dbReference type="Pfam" id="PF01189">
    <property type="entry name" value="Methyltr_RsmB-F"/>
    <property type="match status" value="1"/>
</dbReference>
<dbReference type="InterPro" id="IPR031341">
    <property type="entry name" value="Methyltr_RsmF_N"/>
</dbReference>
<evidence type="ECO:0000256" key="4">
    <source>
        <dbReference type="ARBA" id="ARBA00022679"/>
    </source>
</evidence>
<dbReference type="Pfam" id="PF17125">
    <property type="entry name" value="Methyltr_RsmF_N"/>
    <property type="match status" value="1"/>
</dbReference>
<evidence type="ECO:0000256" key="1">
    <source>
        <dbReference type="ARBA" id="ARBA00007494"/>
    </source>
</evidence>
<accession>A0A8J8MEN8</accession>
<keyword evidence="4 7" id="KW-0808">Transferase</keyword>
<dbReference type="KEGG" id="vgu:HYG85_22190"/>
<dbReference type="InterPro" id="IPR023267">
    <property type="entry name" value="RCMT"/>
</dbReference>
<dbReference type="PRINTS" id="PR02008">
    <property type="entry name" value="RCMTFAMILY"/>
</dbReference>
<keyword evidence="6 7" id="KW-0694">RNA-binding</keyword>
<dbReference type="CDD" id="cd02440">
    <property type="entry name" value="AdoMet_MTases"/>
    <property type="match status" value="1"/>
</dbReference>
<dbReference type="Gene3D" id="2.30.130.60">
    <property type="match status" value="1"/>
</dbReference>
<dbReference type="GO" id="GO:0003723">
    <property type="term" value="F:RNA binding"/>
    <property type="evidence" value="ECO:0007669"/>
    <property type="project" value="UniProtKB-UniRule"/>
</dbReference>
<gene>
    <name evidence="9" type="ORF">HYG85_22190</name>
</gene>
<dbReference type="PROSITE" id="PS01153">
    <property type="entry name" value="NOL1_NOP2_SUN"/>
    <property type="match status" value="1"/>
</dbReference>
<dbReference type="SUPFAM" id="SSF53335">
    <property type="entry name" value="S-adenosyl-L-methionine-dependent methyltransferases"/>
    <property type="match status" value="1"/>
</dbReference>
<dbReference type="Pfam" id="PF17126">
    <property type="entry name" value="RsmF_methylt_CI"/>
    <property type="match status" value="1"/>
</dbReference>
<dbReference type="EMBL" id="CP058561">
    <property type="protein sequence ID" value="QUH31488.1"/>
    <property type="molecule type" value="Genomic_DNA"/>
</dbReference>
<evidence type="ECO:0000313" key="9">
    <source>
        <dbReference type="EMBL" id="QUH31488.1"/>
    </source>
</evidence>
<dbReference type="GO" id="GO:0008173">
    <property type="term" value="F:RNA methyltransferase activity"/>
    <property type="evidence" value="ECO:0007669"/>
    <property type="project" value="InterPro"/>
</dbReference>
<evidence type="ECO:0000256" key="3">
    <source>
        <dbReference type="ARBA" id="ARBA00022603"/>
    </source>
</evidence>
<name>A0A8J8MEN8_9FIRM</name>
<dbReference type="CDD" id="cd21147">
    <property type="entry name" value="RsmF_methylt_CTD1"/>
    <property type="match status" value="1"/>
</dbReference>
<dbReference type="InterPro" id="IPR049560">
    <property type="entry name" value="MeTrfase_RsmB-F_NOP2_cat"/>
</dbReference>
<dbReference type="GO" id="GO:0001510">
    <property type="term" value="P:RNA methylation"/>
    <property type="evidence" value="ECO:0007669"/>
    <property type="project" value="InterPro"/>
</dbReference>
<feature type="domain" description="SAM-dependent MTase RsmB/NOP-type" evidence="8">
    <location>
        <begin position="1"/>
        <end position="302"/>
    </location>
</feature>
<evidence type="ECO:0000313" key="10">
    <source>
        <dbReference type="Proteomes" id="UP000677305"/>
    </source>
</evidence>
<comment type="caution">
    <text evidence="7">Lacks conserved residue(s) required for the propagation of feature annotation.</text>
</comment>
<dbReference type="Proteomes" id="UP000677305">
    <property type="component" value="Chromosome"/>
</dbReference>
<keyword evidence="2" id="KW-0963">Cytoplasm</keyword>
<dbReference type="PROSITE" id="PS51686">
    <property type="entry name" value="SAM_MT_RSMB_NOP"/>
    <property type="match status" value="1"/>
</dbReference>
<evidence type="ECO:0000256" key="6">
    <source>
        <dbReference type="ARBA" id="ARBA00022884"/>
    </source>
</evidence>
<keyword evidence="5 7" id="KW-0949">S-adenosyl-L-methionine</keyword>
<comment type="similarity">
    <text evidence="1 7">Belongs to the class I-like SAM-binding methyltransferase superfamily. RsmB/NOP family.</text>
</comment>
<dbReference type="RefSeq" id="WP_212691485.1">
    <property type="nucleotide sequence ID" value="NZ_CP058561.1"/>
</dbReference>
<feature type="active site" description="Nucleophile" evidence="7">
    <location>
        <position position="231"/>
    </location>
</feature>
<dbReference type="InterPro" id="IPR029063">
    <property type="entry name" value="SAM-dependent_MTases_sf"/>
</dbReference>
<feature type="binding site" evidence="7">
    <location>
        <position position="178"/>
    </location>
    <ligand>
        <name>S-adenosyl-L-methionine</name>
        <dbReference type="ChEBI" id="CHEBI:59789"/>
    </ligand>
</feature>
<dbReference type="PANTHER" id="PTHR22807:SF30">
    <property type="entry name" value="28S RRNA (CYTOSINE(4447)-C(5))-METHYLTRANSFERASE-RELATED"/>
    <property type="match status" value="1"/>
</dbReference>
<dbReference type="AlphaFoldDB" id="A0A8J8MEN8"/>
<reference evidence="9 10" key="1">
    <citation type="submission" date="2020-07" db="EMBL/GenBank/DDBJ databases">
        <title>Vallitalea guaymasensis genome.</title>
        <authorList>
            <person name="Postec A."/>
        </authorList>
    </citation>
    <scope>NUCLEOTIDE SEQUENCE [LARGE SCALE GENOMIC DNA]</scope>
    <source>
        <strain evidence="9 10">Ra1766G1</strain>
    </source>
</reference>
<dbReference type="Pfam" id="PF13636">
    <property type="entry name" value="Methyltranf_PUA"/>
    <property type="match status" value="1"/>
</dbReference>
<feature type="binding site" evidence="7">
    <location>
        <position position="133"/>
    </location>
    <ligand>
        <name>S-adenosyl-L-methionine</name>
        <dbReference type="ChEBI" id="CHEBI:59789"/>
    </ligand>
</feature>
<evidence type="ECO:0000256" key="5">
    <source>
        <dbReference type="ARBA" id="ARBA00022691"/>
    </source>
</evidence>
<dbReference type="InterPro" id="IPR001678">
    <property type="entry name" value="MeTrfase_RsmB-F_NOP2_dom"/>
</dbReference>
<dbReference type="Gene3D" id="3.40.50.150">
    <property type="entry name" value="Vaccinia Virus protein VP39"/>
    <property type="match status" value="1"/>
</dbReference>
<dbReference type="InterPro" id="IPR031340">
    <property type="entry name" value="RsmF_methylt_CI"/>
</dbReference>
<feature type="binding site" evidence="7">
    <location>
        <begin position="109"/>
        <end position="115"/>
    </location>
    <ligand>
        <name>S-adenosyl-L-methionine</name>
        <dbReference type="ChEBI" id="CHEBI:59789"/>
    </ligand>
</feature>